<dbReference type="InterPro" id="IPR036397">
    <property type="entry name" value="RNaseH_sf"/>
</dbReference>
<dbReference type="Pfam" id="PF21762">
    <property type="entry name" value="DEDDh_C"/>
    <property type="match status" value="1"/>
</dbReference>
<dbReference type="RefSeq" id="XP_008078973.1">
    <property type="nucleotide sequence ID" value="XM_008080782.1"/>
</dbReference>
<dbReference type="InterPro" id="IPR040151">
    <property type="entry name" value="Gfd2/YDR514C-like"/>
</dbReference>
<dbReference type="InterPro" id="IPR012337">
    <property type="entry name" value="RNaseH-like_sf"/>
</dbReference>
<dbReference type="OrthoDB" id="5953249at2759"/>
<dbReference type="Gene3D" id="3.30.420.10">
    <property type="entry name" value="Ribonuclease H-like superfamily/Ribonuclease H"/>
    <property type="match status" value="1"/>
</dbReference>
<organism evidence="2 3">
    <name type="scientific">Glarea lozoyensis (strain ATCC 20868 / MF5171)</name>
    <dbReference type="NCBI Taxonomy" id="1116229"/>
    <lineage>
        <taxon>Eukaryota</taxon>
        <taxon>Fungi</taxon>
        <taxon>Dikarya</taxon>
        <taxon>Ascomycota</taxon>
        <taxon>Pezizomycotina</taxon>
        <taxon>Leotiomycetes</taxon>
        <taxon>Helotiales</taxon>
        <taxon>Helotiaceae</taxon>
        <taxon>Glarea</taxon>
    </lineage>
</organism>
<evidence type="ECO:0000313" key="3">
    <source>
        <dbReference type="Proteomes" id="UP000016922"/>
    </source>
</evidence>
<sequence>MDPKKRFNSPSAFVDLLSAALSLDRAGDISDNTVENQYKDALFVCFDFENGEEIKSSARSGDLTNGKVFAQGGMSIFDSWDIASIPSKAVLSTHNFAIGRSPSCKKKVDRRFLFGKTIWLNQLADLMTSMEKLLDRSRKIVLIGHGLGNDCHVLRSLGFDFQTSIIGYIDTVLVAQAIFGEPTKQSKRSGATSLRLNNVARKLGLILEGCHVAGNDANFTLRVMLLLFKEAHSMLNPSDEITMKTLERVKAIGLESLPPILPPLPRRSAKTSDMQGWIHYGHLAELTVVSHEIPEIHSDRTVLKAESKPSNTDSCEPSWLLLQWCPKINNRR</sequence>
<reference evidence="2 3" key="1">
    <citation type="journal article" date="2013" name="BMC Genomics">
        <title>Genomics-driven discovery of the pneumocandin biosynthetic gene cluster in the fungus Glarea lozoyensis.</title>
        <authorList>
            <person name="Chen L."/>
            <person name="Yue Q."/>
            <person name="Zhang X."/>
            <person name="Xiang M."/>
            <person name="Wang C."/>
            <person name="Li S."/>
            <person name="Che Y."/>
            <person name="Ortiz-Lopez F.J."/>
            <person name="Bills G.F."/>
            <person name="Liu X."/>
            <person name="An Z."/>
        </authorList>
    </citation>
    <scope>NUCLEOTIDE SEQUENCE [LARGE SCALE GENOMIC DNA]</scope>
    <source>
        <strain evidence="3">ATCC 20868 / MF5171</strain>
    </source>
</reference>
<dbReference type="AlphaFoldDB" id="S3DP19"/>
<dbReference type="GO" id="GO:0003676">
    <property type="term" value="F:nucleic acid binding"/>
    <property type="evidence" value="ECO:0007669"/>
    <property type="project" value="InterPro"/>
</dbReference>
<name>S3DP19_GLAL2</name>
<keyword evidence="3" id="KW-1185">Reference proteome</keyword>
<accession>S3DP19</accession>
<dbReference type="HOGENOM" id="CLU_836910_0_0_1"/>
<gene>
    <name evidence="2" type="ORF">GLAREA_06834</name>
</gene>
<dbReference type="GeneID" id="19465887"/>
<evidence type="ECO:0000259" key="1">
    <source>
        <dbReference type="Pfam" id="PF21762"/>
    </source>
</evidence>
<dbReference type="SUPFAM" id="SSF53098">
    <property type="entry name" value="Ribonuclease H-like"/>
    <property type="match status" value="1"/>
</dbReference>
<dbReference type="InterPro" id="IPR048519">
    <property type="entry name" value="Gfd2/YDR514C-like_C"/>
</dbReference>
<dbReference type="PANTHER" id="PTHR28083:SF1">
    <property type="entry name" value="GOOD FOR FULL DBP5 ACTIVITY PROTEIN 2"/>
    <property type="match status" value="1"/>
</dbReference>
<dbReference type="KEGG" id="glz:GLAREA_06834"/>
<dbReference type="EMBL" id="KE145357">
    <property type="protein sequence ID" value="EPE33821.1"/>
    <property type="molecule type" value="Genomic_DNA"/>
</dbReference>
<dbReference type="PANTHER" id="PTHR28083">
    <property type="entry name" value="GOOD FOR FULL DBP5 ACTIVITY PROTEIN 2"/>
    <property type="match status" value="1"/>
</dbReference>
<proteinExistence type="predicted"/>
<dbReference type="Proteomes" id="UP000016922">
    <property type="component" value="Unassembled WGS sequence"/>
</dbReference>
<feature type="domain" description="Gfd2/YDR514C-like C-terminal" evidence="1">
    <location>
        <begin position="110"/>
        <end position="226"/>
    </location>
</feature>
<evidence type="ECO:0000313" key="2">
    <source>
        <dbReference type="EMBL" id="EPE33821.1"/>
    </source>
</evidence>
<protein>
    <submittedName>
        <fullName evidence="2">Ribonuclease H-like protein</fullName>
    </submittedName>
</protein>